<organism evidence="1 2">
    <name type="scientific">Puccinia striiformis f. sp. tritici</name>
    <dbReference type="NCBI Taxonomy" id="168172"/>
    <lineage>
        <taxon>Eukaryota</taxon>
        <taxon>Fungi</taxon>
        <taxon>Dikarya</taxon>
        <taxon>Basidiomycota</taxon>
        <taxon>Pucciniomycotina</taxon>
        <taxon>Pucciniomycetes</taxon>
        <taxon>Pucciniales</taxon>
        <taxon>Pucciniaceae</taxon>
        <taxon>Puccinia</taxon>
    </lineage>
</organism>
<accession>A0ACC0EDH8</accession>
<comment type="caution">
    <text evidence="1">The sequence shown here is derived from an EMBL/GenBank/DDBJ whole genome shotgun (WGS) entry which is preliminary data.</text>
</comment>
<reference evidence="2" key="1">
    <citation type="journal article" date="2018" name="BMC Genomics">
        <title>Genomic insights into host adaptation between the wheat stripe rust pathogen (Puccinia striiformis f. sp. tritici) and the barley stripe rust pathogen (Puccinia striiformis f. sp. hordei).</title>
        <authorList>
            <person name="Xia C."/>
            <person name="Wang M."/>
            <person name="Yin C."/>
            <person name="Cornejo O.E."/>
            <person name="Hulbert S.H."/>
            <person name="Chen X."/>
        </authorList>
    </citation>
    <scope>NUCLEOTIDE SEQUENCE [LARGE SCALE GENOMIC DNA]</scope>
    <source>
        <strain evidence="2">93-210</strain>
    </source>
</reference>
<evidence type="ECO:0000313" key="2">
    <source>
        <dbReference type="Proteomes" id="UP001060170"/>
    </source>
</evidence>
<evidence type="ECO:0000313" key="1">
    <source>
        <dbReference type="EMBL" id="KAI7951429.1"/>
    </source>
</evidence>
<dbReference type="EMBL" id="CM045871">
    <property type="protein sequence ID" value="KAI7951429.1"/>
    <property type="molecule type" value="Genomic_DNA"/>
</dbReference>
<dbReference type="Proteomes" id="UP001060170">
    <property type="component" value="Chromosome 7"/>
</dbReference>
<keyword evidence="2" id="KW-1185">Reference proteome</keyword>
<protein>
    <submittedName>
        <fullName evidence="1">Uncharacterized protein</fullName>
    </submittedName>
</protein>
<sequence>MALCKQCKGFTHGPLLMEVCQNCLREFLATPIPPVTSSRPSTQPAASHQYPLASGTSVVPQQHIASLPSPNPFHAGENAHARQIARESRSGKSKDTTKATKATFKTITCSLYIFEDGICAQKTGLFPTMITLNLRDPNLYEILCSQLWSQFCPSILQHSEVEPVAEPVRPHISLSQGLARIPSQEILSNIISESTARSKLVIDLMYHHPNNIRIPSKRLASASAIISRKRAQPIDVDALSTSSKRPHLSRTKGATSKSAPQSWAHGGTMASKPPAPGSSLASHMGRLSQRVHGSTIQEEGEWITGNRLTFFTTHPPSNSPPPAIKFQLSNGIHGITSPLVYRVNLNRIIGQGSMRIAYAAEVESPDEEGIATITHWVAKVCLSDTHPSIVKHATDALMYEGFAHLLAQFKSTIANCVPLDAQFKDKAKEMGLVRHAVVANGSLNAPENVYFLEACLPGPYVKYSSNFNFAVTQDQQGMDNQLFQLMNAFTHWRYNESRGKHLVSDLQGVGPQLTDPQISDMNPHSWSDGNTSRAGIQQFLKEHVCHPGNNVCEALRLGKAVDLKWVKPGAIQHLLESNSLEMSNFYSETC</sequence>
<reference evidence="2" key="2">
    <citation type="journal article" date="2018" name="Mol. Plant Microbe Interact.">
        <title>Genome sequence resources for the wheat stripe rust pathogen (Puccinia striiformis f. sp. tritici) and the barley stripe rust pathogen (Puccinia striiformis f. sp. hordei).</title>
        <authorList>
            <person name="Xia C."/>
            <person name="Wang M."/>
            <person name="Yin C."/>
            <person name="Cornejo O.E."/>
            <person name="Hulbert S.H."/>
            <person name="Chen X."/>
        </authorList>
    </citation>
    <scope>NUCLEOTIDE SEQUENCE [LARGE SCALE GENOMIC DNA]</scope>
    <source>
        <strain evidence="2">93-210</strain>
    </source>
</reference>
<name>A0ACC0EDH8_9BASI</name>
<reference evidence="1 2" key="3">
    <citation type="journal article" date="2022" name="Microbiol. Spectr.">
        <title>Folding features and dynamics of 3D genome architecture in plant fungal pathogens.</title>
        <authorList>
            <person name="Xia C."/>
        </authorList>
    </citation>
    <scope>NUCLEOTIDE SEQUENCE [LARGE SCALE GENOMIC DNA]</scope>
    <source>
        <strain evidence="1 2">93-210</strain>
    </source>
</reference>
<gene>
    <name evidence="1" type="ORF">MJO28_007113</name>
</gene>
<proteinExistence type="predicted"/>